<reference evidence="1" key="1">
    <citation type="submission" date="2020-11" db="EMBL/GenBank/DDBJ databases">
        <authorList>
            <person name="Whiteford S."/>
        </authorList>
    </citation>
    <scope>NUCLEOTIDE SEQUENCE</scope>
</reference>
<dbReference type="AlphaFoldDB" id="A0A8S4ES50"/>
<dbReference type="Proteomes" id="UP000653454">
    <property type="component" value="Unassembled WGS sequence"/>
</dbReference>
<dbReference type="EMBL" id="CAJHNJ030000021">
    <property type="protein sequence ID" value="CAG9118939.1"/>
    <property type="molecule type" value="Genomic_DNA"/>
</dbReference>
<accession>A0A8S4ES50</accession>
<organism evidence="1 2">
    <name type="scientific">Plutella xylostella</name>
    <name type="common">Diamondback moth</name>
    <name type="synonym">Plutella maculipennis</name>
    <dbReference type="NCBI Taxonomy" id="51655"/>
    <lineage>
        <taxon>Eukaryota</taxon>
        <taxon>Metazoa</taxon>
        <taxon>Ecdysozoa</taxon>
        <taxon>Arthropoda</taxon>
        <taxon>Hexapoda</taxon>
        <taxon>Insecta</taxon>
        <taxon>Pterygota</taxon>
        <taxon>Neoptera</taxon>
        <taxon>Endopterygota</taxon>
        <taxon>Lepidoptera</taxon>
        <taxon>Glossata</taxon>
        <taxon>Ditrysia</taxon>
        <taxon>Yponomeutoidea</taxon>
        <taxon>Plutellidae</taxon>
        <taxon>Plutella</taxon>
    </lineage>
</organism>
<proteinExistence type="predicted"/>
<evidence type="ECO:0000313" key="2">
    <source>
        <dbReference type="Proteomes" id="UP000653454"/>
    </source>
</evidence>
<dbReference type="OrthoDB" id="7430068at2759"/>
<name>A0A8S4ES50_PLUXY</name>
<keyword evidence="2" id="KW-1185">Reference proteome</keyword>
<protein>
    <submittedName>
        <fullName evidence="1">(diamondback moth) hypothetical protein</fullName>
    </submittedName>
</protein>
<evidence type="ECO:0000313" key="1">
    <source>
        <dbReference type="EMBL" id="CAG9118939.1"/>
    </source>
</evidence>
<comment type="caution">
    <text evidence="1">The sequence shown here is derived from an EMBL/GenBank/DDBJ whole genome shotgun (WGS) entry which is preliminary data.</text>
</comment>
<sequence length="197" mass="21356">MGADSDILAAIANGILFLETSAGLSRFEEKNWTHPGVHANFLFHSVLGVLYHSKILDVDFTSGYAISIKATRYLALPCLMADLYSNKKEIATIHLVSGVVPFVLALSGHDNPHLGNVVVAGNILSLCYYSYERERPWGWYTAGVALLTYFGVSTLPPDTAKIVYPLGLAGLGYCAYRLSCTVGTATPPPPTPPPRRR</sequence>
<gene>
    <name evidence="1" type="ORF">PLXY2_LOCUS6607</name>
</gene>
<dbReference type="KEGG" id="pxy:105388269"/>